<gene>
    <name evidence="12" type="ORF">dsat_0029</name>
</gene>
<proteinExistence type="inferred from homology"/>
<dbReference type="InterPro" id="IPR045851">
    <property type="entry name" value="AMP-bd_C_sf"/>
</dbReference>
<dbReference type="InterPro" id="IPR011880">
    <property type="entry name" value="PA_CoA_ligase"/>
</dbReference>
<dbReference type="STRING" id="1121439.dsat_0029"/>
<dbReference type="Gene3D" id="3.40.50.12780">
    <property type="entry name" value="N-terminal domain of ligase-like"/>
    <property type="match status" value="1"/>
</dbReference>
<comment type="caution">
    <text evidence="12">The sequence shown here is derived from an EMBL/GenBank/DDBJ whole genome shotgun (WGS) entry which is preliminary data.</text>
</comment>
<dbReference type="AlphaFoldDB" id="S7TCK2"/>
<feature type="domain" description="AMP-dependent synthetase/ligase" evidence="10">
    <location>
        <begin position="83"/>
        <end position="284"/>
    </location>
</feature>
<dbReference type="CDD" id="cd05913">
    <property type="entry name" value="PaaK"/>
    <property type="match status" value="1"/>
</dbReference>
<dbReference type="InterPro" id="IPR042099">
    <property type="entry name" value="ANL_N_sf"/>
</dbReference>
<evidence type="ECO:0000256" key="9">
    <source>
        <dbReference type="PIRNR" id="PIRNR006444"/>
    </source>
</evidence>
<evidence type="ECO:0000256" key="3">
    <source>
        <dbReference type="ARBA" id="ARBA00022741"/>
    </source>
</evidence>
<dbReference type="Proteomes" id="UP000014975">
    <property type="component" value="Unassembled WGS sequence"/>
</dbReference>
<dbReference type="InterPro" id="IPR051414">
    <property type="entry name" value="Adenylate-forming_Reductase"/>
</dbReference>
<feature type="domain" description="AMP-dependent ligase C-terminal" evidence="11">
    <location>
        <begin position="334"/>
        <end position="436"/>
    </location>
</feature>
<comment type="catalytic activity">
    <reaction evidence="9">
        <text>2-phenylacetate + ATP + CoA = phenylacetyl-CoA + AMP + diphosphate</text>
        <dbReference type="Rhea" id="RHEA:20956"/>
        <dbReference type="ChEBI" id="CHEBI:18401"/>
        <dbReference type="ChEBI" id="CHEBI:30616"/>
        <dbReference type="ChEBI" id="CHEBI:33019"/>
        <dbReference type="ChEBI" id="CHEBI:57287"/>
        <dbReference type="ChEBI" id="CHEBI:57390"/>
        <dbReference type="ChEBI" id="CHEBI:456215"/>
        <dbReference type="EC" id="6.2.1.30"/>
    </reaction>
</comment>
<evidence type="ECO:0000256" key="1">
    <source>
        <dbReference type="ARBA" id="ARBA00011245"/>
    </source>
</evidence>
<evidence type="ECO:0000256" key="2">
    <source>
        <dbReference type="ARBA" id="ARBA00022598"/>
    </source>
</evidence>
<dbReference type="EC" id="6.2.1.30" evidence="6 9"/>
<dbReference type="SUPFAM" id="SSF56801">
    <property type="entry name" value="Acetyl-CoA synthetase-like"/>
    <property type="match status" value="1"/>
</dbReference>
<sequence>MYYDPEYERMDRDTLEGVQLERLQSTLNRVARNVPLYRTRFDEMGFEPDDVRTLDDLAKLPFTTKADLRENYPYGLFAVPLREVVRLQASSGTTGKPTVVGYTKNDIARWAGLAARLLVAGGVTRDDLVQVAFHYGLFTGGFGFHYGCEALGASVIPASSGGSKRQVMVMQDYRTTALVCTPSYALHLADVMDETGVNPNALSLRFGLFGAETWSEAMRREIEQRLKLTATDNYGISEVMGPGVAGECLERSGLHLNEDHFLAEIVDPDTGAPLPPGEKGELVLTTLTKEAFPVIRYRTGDLTRFIDGPCPCGRTLRRIDRIIGRTDDMLTVRGINVFPSQVEAILLEVIHGQGGAQPHYQIVIERDESHLDQAQVLVEAEEEAIVSGSIGAQQDLIRKIERRLSSDLGVAFKVRLVEPRSLERSEGKANRVLDKRAK</sequence>
<evidence type="ECO:0000313" key="13">
    <source>
        <dbReference type="Proteomes" id="UP000014975"/>
    </source>
</evidence>
<evidence type="ECO:0000256" key="8">
    <source>
        <dbReference type="ARBA" id="ARBA00075111"/>
    </source>
</evidence>
<dbReference type="Pfam" id="PF14535">
    <property type="entry name" value="AMP-binding_C_2"/>
    <property type="match status" value="1"/>
</dbReference>
<comment type="function">
    <text evidence="9">Catalyzes the activation of phenylacetic acid (PA) to phenylacetyl-CoA (PA-CoA).</text>
</comment>
<keyword evidence="13" id="KW-1185">Reference proteome</keyword>
<dbReference type="Gene3D" id="3.30.300.30">
    <property type="match status" value="1"/>
</dbReference>
<evidence type="ECO:0000256" key="5">
    <source>
        <dbReference type="ARBA" id="ARBA00061566"/>
    </source>
</evidence>
<comment type="similarity">
    <text evidence="5 9">Belongs to the phenylacetyl-CoA ligase family.</text>
</comment>
<dbReference type="InterPro" id="IPR000873">
    <property type="entry name" value="AMP-dep_synth/lig_dom"/>
</dbReference>
<protein>
    <recommendedName>
        <fullName evidence="7 9">Phenylacetate-coenzyme A ligase</fullName>
        <ecNumber evidence="6 9">6.2.1.30</ecNumber>
    </recommendedName>
    <alternativeName>
        <fullName evidence="8 9">Phenylacetyl-CoA ligase</fullName>
    </alternativeName>
</protein>
<dbReference type="GO" id="GO:0000166">
    <property type="term" value="F:nucleotide binding"/>
    <property type="evidence" value="ECO:0007669"/>
    <property type="project" value="UniProtKB-KW"/>
</dbReference>
<evidence type="ECO:0000256" key="6">
    <source>
        <dbReference type="ARBA" id="ARBA00066629"/>
    </source>
</evidence>
<evidence type="ECO:0000259" key="10">
    <source>
        <dbReference type="Pfam" id="PF00501"/>
    </source>
</evidence>
<dbReference type="GO" id="GO:0010124">
    <property type="term" value="P:phenylacetate catabolic process"/>
    <property type="evidence" value="ECO:0007669"/>
    <property type="project" value="UniProtKB-UniRule"/>
</dbReference>
<evidence type="ECO:0000259" key="11">
    <source>
        <dbReference type="Pfam" id="PF14535"/>
    </source>
</evidence>
<name>S7TCK2_9BACT</name>
<dbReference type="UniPathway" id="UPA00930"/>
<dbReference type="GO" id="GO:0047475">
    <property type="term" value="F:phenylacetate-CoA ligase activity"/>
    <property type="evidence" value="ECO:0007669"/>
    <property type="project" value="UniProtKB-EC"/>
</dbReference>
<evidence type="ECO:0000256" key="7">
    <source>
        <dbReference type="ARBA" id="ARBA00068695"/>
    </source>
</evidence>
<dbReference type="OrthoDB" id="5484550at2"/>
<dbReference type="InterPro" id="IPR028154">
    <property type="entry name" value="AMP-dep_Lig_C"/>
</dbReference>
<dbReference type="RefSeq" id="WP_020885435.1">
    <property type="nucleotide sequence ID" value="NZ_ATHI01000011.1"/>
</dbReference>
<keyword evidence="2 9" id="KW-0436">Ligase</keyword>
<dbReference type="eggNOG" id="COG1541">
    <property type="taxonomic scope" value="Bacteria"/>
</dbReference>
<reference evidence="12 13" key="1">
    <citation type="journal article" date="2013" name="Genome Announc.">
        <title>Draft genome sequences for three mercury-methylating, sulfate-reducing bacteria.</title>
        <authorList>
            <person name="Brown S.D."/>
            <person name="Hurt R.A.Jr."/>
            <person name="Gilmour C.C."/>
            <person name="Elias D.A."/>
        </authorList>
    </citation>
    <scope>NUCLEOTIDE SEQUENCE [LARGE SCALE GENOMIC DNA]</scope>
    <source>
        <strain evidence="12 13">DSM 16529</strain>
    </source>
</reference>
<dbReference type="FunFam" id="3.40.50.12780:FF:000016">
    <property type="entry name" value="Phenylacetate-coenzyme A ligase"/>
    <property type="match status" value="1"/>
</dbReference>
<dbReference type="PATRIC" id="fig|1121439.3.peg.1241"/>
<accession>S7TCK2</accession>
<comment type="pathway">
    <text evidence="4 9">Aromatic compound metabolism; phenylacetate degradation.</text>
</comment>
<organism evidence="12 13">
    <name type="scientific">Alkalidesulfovibrio alkalitolerans DSM 16529</name>
    <dbReference type="NCBI Taxonomy" id="1121439"/>
    <lineage>
        <taxon>Bacteria</taxon>
        <taxon>Pseudomonadati</taxon>
        <taxon>Thermodesulfobacteriota</taxon>
        <taxon>Desulfovibrionia</taxon>
        <taxon>Desulfovibrionales</taxon>
        <taxon>Desulfovibrionaceae</taxon>
        <taxon>Alkalidesulfovibrio</taxon>
    </lineage>
</organism>
<evidence type="ECO:0000313" key="12">
    <source>
        <dbReference type="EMBL" id="EPR34381.1"/>
    </source>
</evidence>
<keyword evidence="3 9" id="KW-0547">Nucleotide-binding</keyword>
<dbReference type="EMBL" id="ATHI01000011">
    <property type="protein sequence ID" value="EPR34381.1"/>
    <property type="molecule type" value="Genomic_DNA"/>
</dbReference>
<dbReference type="PANTHER" id="PTHR43439:SF1">
    <property type="entry name" value="PHENYLACETATE-COENZYME A LIGASE"/>
    <property type="match status" value="1"/>
</dbReference>
<evidence type="ECO:0000256" key="4">
    <source>
        <dbReference type="ARBA" id="ARBA00060591"/>
    </source>
</evidence>
<dbReference type="Pfam" id="PF00501">
    <property type="entry name" value="AMP-binding"/>
    <property type="match status" value="1"/>
</dbReference>
<comment type="subunit">
    <text evidence="1">Monomer.</text>
</comment>
<dbReference type="PANTHER" id="PTHR43439">
    <property type="entry name" value="PHENYLACETATE-COENZYME A LIGASE"/>
    <property type="match status" value="1"/>
</dbReference>
<dbReference type="PIRSF" id="PIRSF006444">
    <property type="entry name" value="PaaK"/>
    <property type="match status" value="1"/>
</dbReference>